<dbReference type="InterPro" id="IPR052398">
    <property type="entry name" value="Ubiquitin_hydrolase_53/54"/>
</dbReference>
<reference evidence="4" key="1">
    <citation type="submission" date="2019-07" db="EMBL/GenBank/DDBJ databases">
        <authorList>
            <person name="Dittberner H."/>
        </authorList>
    </citation>
    <scope>NUCLEOTIDE SEQUENCE [LARGE SCALE GENOMIC DNA]</scope>
</reference>
<gene>
    <name evidence="4" type="ORF">ANE_LOCUS12536</name>
</gene>
<dbReference type="Proteomes" id="UP000489600">
    <property type="component" value="Unassembled WGS sequence"/>
</dbReference>
<evidence type="ECO:0000256" key="1">
    <source>
        <dbReference type="ARBA" id="ARBA00022786"/>
    </source>
</evidence>
<dbReference type="OrthoDB" id="1052909at2759"/>
<dbReference type="AlphaFoldDB" id="A0A565BKG6"/>
<dbReference type="InterPro" id="IPR006865">
    <property type="entry name" value="DUF629"/>
</dbReference>
<feature type="domain" description="DUF629" evidence="3">
    <location>
        <begin position="45"/>
        <end position="178"/>
    </location>
</feature>
<evidence type="ECO:0000313" key="4">
    <source>
        <dbReference type="EMBL" id="VVB02092.1"/>
    </source>
</evidence>
<dbReference type="EMBL" id="CABITT030000004">
    <property type="protein sequence ID" value="VVB02092.1"/>
    <property type="molecule type" value="Genomic_DNA"/>
</dbReference>
<protein>
    <recommendedName>
        <fullName evidence="3">DUF629 domain-containing protein</fullName>
    </recommendedName>
</protein>
<keyword evidence="5" id="KW-1185">Reference proteome</keyword>
<organism evidence="4 5">
    <name type="scientific">Arabis nemorensis</name>
    <dbReference type="NCBI Taxonomy" id="586526"/>
    <lineage>
        <taxon>Eukaryota</taxon>
        <taxon>Viridiplantae</taxon>
        <taxon>Streptophyta</taxon>
        <taxon>Embryophyta</taxon>
        <taxon>Tracheophyta</taxon>
        <taxon>Spermatophyta</taxon>
        <taxon>Magnoliopsida</taxon>
        <taxon>eudicotyledons</taxon>
        <taxon>Gunneridae</taxon>
        <taxon>Pentapetalae</taxon>
        <taxon>rosids</taxon>
        <taxon>malvids</taxon>
        <taxon>Brassicales</taxon>
        <taxon>Brassicaceae</taxon>
        <taxon>Arabideae</taxon>
        <taxon>Arabis</taxon>
    </lineage>
</organism>
<evidence type="ECO:0000313" key="5">
    <source>
        <dbReference type="Proteomes" id="UP000489600"/>
    </source>
</evidence>
<evidence type="ECO:0000256" key="2">
    <source>
        <dbReference type="ARBA" id="ARBA00022801"/>
    </source>
</evidence>
<keyword evidence="1" id="KW-0833">Ubl conjugation pathway</keyword>
<accession>A0A565BKG6</accession>
<comment type="caution">
    <text evidence="4">The sequence shown here is derived from an EMBL/GenBank/DDBJ whole genome shotgun (WGS) entry which is preliminary data.</text>
</comment>
<dbReference type="PANTHER" id="PTHR22975:SF24">
    <property type="entry name" value="CARBOXYL-TERMINAL HYDROLASE-LIKE PROTEIN, PUTATIVE (DUF627 AND DUF629)-RELATED"/>
    <property type="match status" value="1"/>
</dbReference>
<evidence type="ECO:0000259" key="3">
    <source>
        <dbReference type="Pfam" id="PF04780"/>
    </source>
</evidence>
<dbReference type="GO" id="GO:0016787">
    <property type="term" value="F:hydrolase activity"/>
    <property type="evidence" value="ECO:0007669"/>
    <property type="project" value="UniProtKB-KW"/>
</dbReference>
<dbReference type="PANTHER" id="PTHR22975">
    <property type="entry name" value="UBIQUITIN SPECIFIC PROTEINASE"/>
    <property type="match status" value="1"/>
</dbReference>
<keyword evidence="2" id="KW-0378">Hydrolase</keyword>
<proteinExistence type="predicted"/>
<dbReference type="Pfam" id="PF04780">
    <property type="entry name" value="DUF629"/>
    <property type="match status" value="1"/>
</dbReference>
<sequence>MSSNASLTVSDTCIMALTVSDTSSMANQMESGKKELGKGDLLVDQLKNFWATLNEKTKRDFLVVDSRKLIDYIQNKYGKEVKGYFRKCICVDEHRWRCWKCHICAQVNYCFTDCKRHILDNHVQKFVPQSGARPKCVDKALANMICCGNWEPVDTEAIANLIKGKTERGEEFVYVNGW</sequence>
<name>A0A565BKG6_9BRAS</name>